<reference evidence="1" key="1">
    <citation type="submission" date="2021-02" db="EMBL/GenBank/DDBJ databases">
        <authorList>
            <person name="Nowell W R."/>
        </authorList>
    </citation>
    <scope>NUCLEOTIDE SEQUENCE</scope>
</reference>
<sequence>MPSGEIGIYRTYRNANTLISGDSSRSACTSFNATKYNDNNIVFSIGSRLTTWSGGENMNFALAIRNGTHVDVFGMQGKYDNRFINVGPATLYDGAFHQICVTYNSLNSKLCVYRDSQAPTCLIRSNGPYNTAISDVRIGWWPDLTWQFVGTGGGQIKSLALFNMEISQDCVIQTNTN</sequence>
<dbReference type="Proteomes" id="UP000677228">
    <property type="component" value="Unassembled WGS sequence"/>
</dbReference>
<evidence type="ECO:0008006" key="4">
    <source>
        <dbReference type="Google" id="ProtNLM"/>
    </source>
</evidence>
<evidence type="ECO:0000313" key="2">
    <source>
        <dbReference type="EMBL" id="CAF3836964.1"/>
    </source>
</evidence>
<organism evidence="1 3">
    <name type="scientific">Didymodactylos carnosus</name>
    <dbReference type="NCBI Taxonomy" id="1234261"/>
    <lineage>
        <taxon>Eukaryota</taxon>
        <taxon>Metazoa</taxon>
        <taxon>Spiralia</taxon>
        <taxon>Gnathifera</taxon>
        <taxon>Rotifera</taxon>
        <taxon>Eurotatoria</taxon>
        <taxon>Bdelloidea</taxon>
        <taxon>Philodinida</taxon>
        <taxon>Philodinidae</taxon>
        <taxon>Didymodactylos</taxon>
    </lineage>
</organism>
<dbReference type="EMBL" id="CAJOBA010008806">
    <property type="protein sequence ID" value="CAF3836964.1"/>
    <property type="molecule type" value="Genomic_DNA"/>
</dbReference>
<gene>
    <name evidence="1" type="ORF">OVA965_LOCUS17979</name>
    <name evidence="2" type="ORF">TMI583_LOCUS17993</name>
</gene>
<proteinExistence type="predicted"/>
<evidence type="ECO:0000313" key="1">
    <source>
        <dbReference type="EMBL" id="CAF1072853.1"/>
    </source>
</evidence>
<dbReference type="AlphaFoldDB" id="A0A8S2E2W5"/>
<dbReference type="EMBL" id="CAJNOK010008790">
    <property type="protein sequence ID" value="CAF1072853.1"/>
    <property type="molecule type" value="Genomic_DNA"/>
</dbReference>
<dbReference type="Proteomes" id="UP000682733">
    <property type="component" value="Unassembled WGS sequence"/>
</dbReference>
<accession>A0A8S2E2W5</accession>
<name>A0A8S2E2W5_9BILA</name>
<dbReference type="SUPFAM" id="SSF49899">
    <property type="entry name" value="Concanavalin A-like lectins/glucanases"/>
    <property type="match status" value="1"/>
</dbReference>
<dbReference type="Gene3D" id="2.60.120.200">
    <property type="match status" value="1"/>
</dbReference>
<protein>
    <recommendedName>
        <fullName evidence="4">Lectin</fullName>
    </recommendedName>
</protein>
<comment type="caution">
    <text evidence="1">The sequence shown here is derived from an EMBL/GenBank/DDBJ whole genome shotgun (WGS) entry which is preliminary data.</text>
</comment>
<dbReference type="InterPro" id="IPR013320">
    <property type="entry name" value="ConA-like_dom_sf"/>
</dbReference>
<evidence type="ECO:0000313" key="3">
    <source>
        <dbReference type="Proteomes" id="UP000677228"/>
    </source>
</evidence>